<accession>A0A318YR53</accession>
<feature type="compositionally biased region" description="Basic and acidic residues" evidence="1">
    <location>
        <begin position="1"/>
        <end position="20"/>
    </location>
</feature>
<evidence type="ECO:0000313" key="3">
    <source>
        <dbReference type="EMBL" id="PYH30588.1"/>
    </source>
</evidence>
<organism evidence="3 4">
    <name type="scientific">Aspergillus neoniger (strain CBS 115656)</name>
    <dbReference type="NCBI Taxonomy" id="1448310"/>
    <lineage>
        <taxon>Eukaryota</taxon>
        <taxon>Fungi</taxon>
        <taxon>Dikarya</taxon>
        <taxon>Ascomycota</taxon>
        <taxon>Pezizomycotina</taxon>
        <taxon>Eurotiomycetes</taxon>
        <taxon>Eurotiomycetidae</taxon>
        <taxon>Eurotiales</taxon>
        <taxon>Aspergillaceae</taxon>
        <taxon>Aspergillus</taxon>
        <taxon>Aspergillus subgen. Circumdati</taxon>
    </lineage>
</organism>
<proteinExistence type="predicted"/>
<dbReference type="EMBL" id="KZ821479">
    <property type="protein sequence ID" value="PYH30588.1"/>
    <property type="molecule type" value="Genomic_DNA"/>
</dbReference>
<dbReference type="RefSeq" id="XP_025476066.1">
    <property type="nucleotide sequence ID" value="XM_025618178.1"/>
</dbReference>
<keyword evidence="4" id="KW-1185">Reference proteome</keyword>
<reference evidence="3" key="1">
    <citation type="submission" date="2016-12" db="EMBL/GenBank/DDBJ databases">
        <title>The genomes of Aspergillus section Nigri reveals drivers in fungal speciation.</title>
        <authorList>
            <consortium name="DOE Joint Genome Institute"/>
            <person name="Vesth T.C."/>
            <person name="Nybo J."/>
            <person name="Theobald S."/>
            <person name="Brandl J."/>
            <person name="Frisvad J.C."/>
            <person name="Nielsen K.F."/>
            <person name="Lyhne E.K."/>
            <person name="Kogle M.E."/>
            <person name="Kuo A."/>
            <person name="Riley R."/>
            <person name="Clum A."/>
            <person name="Nolan M."/>
            <person name="Lipzen A."/>
            <person name="Salamov A."/>
            <person name="Henrissat B."/>
            <person name="Wiebenga A."/>
            <person name="De Vries R.P."/>
            <person name="Grigoriev I.V."/>
            <person name="Mortensen U.H."/>
            <person name="Andersen M.R."/>
            <person name="Baker S.E."/>
        </authorList>
    </citation>
    <scope>NUCLEOTIDE SEQUENCE [LARGE SCALE GENOMIC DNA]</scope>
    <source>
        <strain evidence="3">CBS 115656</strain>
    </source>
</reference>
<keyword evidence="2" id="KW-1133">Transmembrane helix</keyword>
<feature type="region of interest" description="Disordered" evidence="1">
    <location>
        <begin position="1"/>
        <end position="21"/>
    </location>
</feature>
<sequence length="124" mass="14371">MWFNRRADGLHPPRSSRSETRSIAIPTEQACLTFSNNASTHLERRKGETSMDRCVDLHLIAFSPLFSFFVACPPFSFFLSSRFRPATVSVGPLFQHRRHLSHNRFHYYYSLTGSSVPNTRDQNY</sequence>
<name>A0A318YR53_ASPNB</name>
<dbReference type="Proteomes" id="UP000247647">
    <property type="component" value="Unassembled WGS sequence"/>
</dbReference>
<dbReference type="GeneID" id="37120634"/>
<dbReference type="AlphaFoldDB" id="A0A318YR53"/>
<keyword evidence="2" id="KW-0472">Membrane</keyword>
<evidence type="ECO:0000256" key="2">
    <source>
        <dbReference type="SAM" id="Phobius"/>
    </source>
</evidence>
<gene>
    <name evidence="3" type="ORF">BO87DRAFT_150608</name>
</gene>
<evidence type="ECO:0000256" key="1">
    <source>
        <dbReference type="SAM" id="MobiDB-lite"/>
    </source>
</evidence>
<protein>
    <recommendedName>
        <fullName evidence="5">Transmembrane protein</fullName>
    </recommendedName>
</protein>
<feature type="transmembrane region" description="Helical" evidence="2">
    <location>
        <begin position="59"/>
        <end position="79"/>
    </location>
</feature>
<keyword evidence="2" id="KW-0812">Transmembrane</keyword>
<evidence type="ECO:0008006" key="5">
    <source>
        <dbReference type="Google" id="ProtNLM"/>
    </source>
</evidence>
<evidence type="ECO:0000313" key="4">
    <source>
        <dbReference type="Proteomes" id="UP000247647"/>
    </source>
</evidence>